<dbReference type="Pfam" id="PF00017">
    <property type="entry name" value="SH2"/>
    <property type="match status" value="1"/>
</dbReference>
<dbReference type="SUPFAM" id="SSF55550">
    <property type="entry name" value="SH2 domain"/>
    <property type="match status" value="1"/>
</dbReference>
<name>A0A1W0WQP6_HYPEX</name>
<dbReference type="InterPro" id="IPR036860">
    <property type="entry name" value="SH2_dom_sf"/>
</dbReference>
<feature type="domain" description="SH2" evidence="6">
    <location>
        <begin position="511"/>
        <end position="614"/>
    </location>
</feature>
<dbReference type="InterPro" id="IPR000980">
    <property type="entry name" value="SH2"/>
</dbReference>
<feature type="region of interest" description="Disordered" evidence="5">
    <location>
        <begin position="658"/>
        <end position="679"/>
    </location>
</feature>
<dbReference type="GO" id="GO:0005068">
    <property type="term" value="F:transmembrane receptor protein tyrosine kinase adaptor activity"/>
    <property type="evidence" value="ECO:0007669"/>
    <property type="project" value="TreeGrafter"/>
</dbReference>
<dbReference type="PANTHER" id="PTHR10872">
    <property type="entry name" value="SH2B ADAPTER PROTEIN"/>
    <property type="match status" value="1"/>
</dbReference>
<dbReference type="Gene3D" id="3.30.505.10">
    <property type="entry name" value="SH2 domain"/>
    <property type="match status" value="1"/>
</dbReference>
<evidence type="ECO:0000256" key="3">
    <source>
        <dbReference type="ARBA" id="ARBA00022999"/>
    </source>
</evidence>
<dbReference type="PROSITE" id="PS50001">
    <property type="entry name" value="SH2"/>
    <property type="match status" value="1"/>
</dbReference>
<feature type="region of interest" description="Disordered" evidence="5">
    <location>
        <begin position="442"/>
        <end position="495"/>
    </location>
</feature>
<dbReference type="InterPro" id="IPR030523">
    <property type="entry name" value="SH2B"/>
</dbReference>
<dbReference type="SMART" id="SM00252">
    <property type="entry name" value="SH2"/>
    <property type="match status" value="1"/>
</dbReference>
<dbReference type="OrthoDB" id="10047184at2759"/>
<comment type="caution">
    <text evidence="7">The sequence shown here is derived from an EMBL/GenBank/DDBJ whole genome shotgun (WGS) entry which is preliminary data.</text>
</comment>
<accession>A0A1W0WQP6</accession>
<keyword evidence="8" id="KW-1185">Reference proteome</keyword>
<dbReference type="PRINTS" id="PR00401">
    <property type="entry name" value="SH2DOMAIN"/>
</dbReference>
<protein>
    <submittedName>
        <fullName evidence="7">SH2B adapter protein 2</fullName>
    </submittedName>
</protein>
<feature type="compositionally biased region" description="Polar residues" evidence="5">
    <location>
        <begin position="462"/>
        <end position="477"/>
    </location>
</feature>
<feature type="region of interest" description="Disordered" evidence="5">
    <location>
        <begin position="610"/>
        <end position="641"/>
    </location>
</feature>
<dbReference type="AlphaFoldDB" id="A0A1W0WQP6"/>
<dbReference type="InterPro" id="IPR011993">
    <property type="entry name" value="PH-like_dom_sf"/>
</dbReference>
<evidence type="ECO:0000256" key="4">
    <source>
        <dbReference type="PROSITE-ProRule" id="PRU00191"/>
    </source>
</evidence>
<keyword evidence="3 4" id="KW-0727">SH2 domain</keyword>
<reference evidence="8" key="1">
    <citation type="submission" date="2017-01" db="EMBL/GenBank/DDBJ databases">
        <title>Comparative genomics of anhydrobiosis in the tardigrade Hypsibius dujardini.</title>
        <authorList>
            <person name="Yoshida Y."/>
            <person name="Koutsovoulos G."/>
            <person name="Laetsch D."/>
            <person name="Stevens L."/>
            <person name="Kumar S."/>
            <person name="Horikawa D."/>
            <person name="Ishino K."/>
            <person name="Komine S."/>
            <person name="Tomita M."/>
            <person name="Blaxter M."/>
            <person name="Arakawa K."/>
        </authorList>
    </citation>
    <scope>NUCLEOTIDE SEQUENCE [LARGE SCALE GENOMIC DNA]</scope>
    <source>
        <strain evidence="8">Z151</strain>
    </source>
</reference>
<evidence type="ECO:0000313" key="8">
    <source>
        <dbReference type="Proteomes" id="UP000192578"/>
    </source>
</evidence>
<gene>
    <name evidence="7" type="ORF">BV898_08456</name>
</gene>
<evidence type="ECO:0000313" key="7">
    <source>
        <dbReference type="EMBL" id="OQV17524.1"/>
    </source>
</evidence>
<dbReference type="GO" id="GO:0035556">
    <property type="term" value="P:intracellular signal transduction"/>
    <property type="evidence" value="ECO:0007669"/>
    <property type="project" value="TreeGrafter"/>
</dbReference>
<dbReference type="SUPFAM" id="SSF50729">
    <property type="entry name" value="PH domain-like"/>
    <property type="match status" value="1"/>
</dbReference>
<dbReference type="EMBL" id="MTYJ01000060">
    <property type="protein sequence ID" value="OQV17524.1"/>
    <property type="molecule type" value="Genomic_DNA"/>
</dbReference>
<evidence type="ECO:0000256" key="5">
    <source>
        <dbReference type="SAM" id="MobiDB-lite"/>
    </source>
</evidence>
<organism evidence="7 8">
    <name type="scientific">Hypsibius exemplaris</name>
    <name type="common">Freshwater tardigrade</name>
    <dbReference type="NCBI Taxonomy" id="2072580"/>
    <lineage>
        <taxon>Eukaryota</taxon>
        <taxon>Metazoa</taxon>
        <taxon>Ecdysozoa</taxon>
        <taxon>Tardigrada</taxon>
        <taxon>Eutardigrada</taxon>
        <taxon>Parachela</taxon>
        <taxon>Hypsibioidea</taxon>
        <taxon>Hypsibiidae</taxon>
        <taxon>Hypsibius</taxon>
    </lineage>
</organism>
<dbReference type="Proteomes" id="UP000192578">
    <property type="component" value="Unassembled WGS sequence"/>
</dbReference>
<dbReference type="PANTHER" id="PTHR10872:SF2">
    <property type="entry name" value="LNK, ISOFORM D"/>
    <property type="match status" value="1"/>
</dbReference>
<evidence type="ECO:0000256" key="1">
    <source>
        <dbReference type="ARBA" id="ARBA00010220"/>
    </source>
</evidence>
<dbReference type="Gene3D" id="2.30.29.30">
    <property type="entry name" value="Pleckstrin-homology domain (PH domain)/Phosphotyrosine-binding domain (PTB)"/>
    <property type="match status" value="1"/>
</dbReference>
<evidence type="ECO:0000256" key="2">
    <source>
        <dbReference type="ARBA" id="ARBA00022553"/>
    </source>
</evidence>
<sequence>MKEKPMTPQNRVFFRYFPDFITIITPCGSKMGRDVLDDEEHSSTDLRLYLDNQARNLAHRLAVKFHSQSTHDEEVLLEYGRRFCRGFFVEFQREIVDYARRSDDAAAGASSDESVVFSDGLAQVSEVDGRTLQLSSDGSSDVISPVAATAPVKANCWGDSPACDGEGSLTDLTAAVAVCHGDCLASSSALADGKRRGSAISLCSTVSGLSSTANVRSGCSNCQSKSFFRRRLSLHGLNPFHRRGSDGKEKCSATGSAAAVSFDPSKTVTTAVMSAVSAAAFPQRSPCGAELRTTRVDMTVEILREHLCTFVITDPANQSGTTSGHHGQSATASSAHVPRWESCRLTLAKTPAGQLLQIFTPPKAIKAKKSIFCCAIQSARDAADADAIGHDCVFIIQLTDGPRYMFRLGTCDEKRGWVYDMQRSGVTQAKIPGNVFPLAGSISRPRLSTFPPTDGRRPSPTAELQPNSATSNPSRSGTPVFETNPITSPLPVYDSKPEDHRLTDALSAFPWFHQAITRAEAAALVAAPCIASMDSAAHGRFLVRASETRPGEFVVTFNAHGKPKHLRISIEPDGQCRVQSLWFESVSAMADHYRQHPLPLESGHVSDVKLTEGVPSQPPKSAAARPRSGSVSSTTCGGGGAVEHAPCRAPATMTHFSTGDSRFRAAQPSTITEEGKGVM</sequence>
<evidence type="ECO:0000259" key="6">
    <source>
        <dbReference type="PROSITE" id="PS50001"/>
    </source>
</evidence>
<proteinExistence type="inferred from homology"/>
<dbReference type="GO" id="GO:0005886">
    <property type="term" value="C:plasma membrane"/>
    <property type="evidence" value="ECO:0007669"/>
    <property type="project" value="TreeGrafter"/>
</dbReference>
<keyword evidence="2" id="KW-0597">Phosphoprotein</keyword>
<comment type="similarity">
    <text evidence="1">Belongs to the SH2B adapter family.</text>
</comment>